<feature type="region of interest" description="Disordered" evidence="1">
    <location>
        <begin position="296"/>
        <end position="368"/>
    </location>
</feature>
<proteinExistence type="predicted"/>
<dbReference type="AlphaFoldDB" id="A0A4Q1BPY3"/>
<evidence type="ECO:0000256" key="1">
    <source>
        <dbReference type="SAM" id="MobiDB-lite"/>
    </source>
</evidence>
<dbReference type="Proteomes" id="UP000289152">
    <property type="component" value="Unassembled WGS sequence"/>
</dbReference>
<protein>
    <submittedName>
        <fullName evidence="2">Uncharacterized protein</fullName>
    </submittedName>
</protein>
<organism evidence="2 3">
    <name type="scientific">Tremella mesenterica</name>
    <name type="common">Jelly fungus</name>
    <dbReference type="NCBI Taxonomy" id="5217"/>
    <lineage>
        <taxon>Eukaryota</taxon>
        <taxon>Fungi</taxon>
        <taxon>Dikarya</taxon>
        <taxon>Basidiomycota</taxon>
        <taxon>Agaricomycotina</taxon>
        <taxon>Tremellomycetes</taxon>
        <taxon>Tremellales</taxon>
        <taxon>Tremellaceae</taxon>
        <taxon>Tremella</taxon>
    </lineage>
</organism>
<feature type="compositionally biased region" description="Basic and acidic residues" evidence="1">
    <location>
        <begin position="315"/>
        <end position="331"/>
    </location>
</feature>
<sequence>MEGKSPATLPSLDNPADASLKLELNDWPPPLGMLSGRYKRFQSTYWEEVGSWEREVDELSQKLYKVNDNEDDGAYKTETKRLLENLKSEMTYIQNDYMNAREAYGQVLSNSCLTMARYWRHLFMSRRNGQTEKLPQVVTDLDLSDDQWDAMYQLSLVAHVYETDYKSTVSHMGATCRDLLLWLGDLCQSLSEALTKHEEGELTLETSDPMDTSPLSEDLLRECLALRVKDTEPLAEMAREALEQYEEVTKSPEIPPFQTIIGEITKLSRAINIPFQLAVAWDRQCKDLEIKSQSVLGTEGDSGEAVSEGSGVPEAGDRKGTSDEGEGKDTESGYFSDSSADSDTTPTPGTPRMGPPGSLPVTVSTETS</sequence>
<evidence type="ECO:0000313" key="2">
    <source>
        <dbReference type="EMBL" id="RXK39832.1"/>
    </source>
</evidence>
<dbReference type="EMBL" id="SDIL01000026">
    <property type="protein sequence ID" value="RXK39832.1"/>
    <property type="molecule type" value="Genomic_DNA"/>
</dbReference>
<name>A0A4Q1BPY3_TREME</name>
<accession>A0A4Q1BPY3</accession>
<reference evidence="2 3" key="1">
    <citation type="submission" date="2016-06" db="EMBL/GenBank/DDBJ databases">
        <title>Evolution of pathogenesis and genome organization in the Tremellales.</title>
        <authorList>
            <person name="Cuomo C."/>
            <person name="Litvintseva A."/>
            <person name="Heitman J."/>
            <person name="Chen Y."/>
            <person name="Sun S."/>
            <person name="Springer D."/>
            <person name="Dromer F."/>
            <person name="Young S."/>
            <person name="Zeng Q."/>
            <person name="Chapman S."/>
            <person name="Gujja S."/>
            <person name="Saif S."/>
            <person name="Birren B."/>
        </authorList>
    </citation>
    <scope>NUCLEOTIDE SEQUENCE [LARGE SCALE GENOMIC DNA]</scope>
    <source>
        <strain evidence="2 3">ATCC 28783</strain>
    </source>
</reference>
<keyword evidence="3" id="KW-1185">Reference proteome</keyword>
<dbReference type="InParanoid" id="A0A4Q1BPY3"/>
<evidence type="ECO:0000313" key="3">
    <source>
        <dbReference type="Proteomes" id="UP000289152"/>
    </source>
</evidence>
<feature type="compositionally biased region" description="Low complexity" evidence="1">
    <location>
        <begin position="336"/>
        <end position="352"/>
    </location>
</feature>
<comment type="caution">
    <text evidence="2">The sequence shown here is derived from an EMBL/GenBank/DDBJ whole genome shotgun (WGS) entry which is preliminary data.</text>
</comment>
<gene>
    <name evidence="2" type="ORF">M231_02887</name>
</gene>
<dbReference type="VEuPathDB" id="FungiDB:TREMEDRAFT_61480"/>